<protein>
    <submittedName>
        <fullName evidence="1">Uncharacterized protein</fullName>
    </submittedName>
</protein>
<proteinExistence type="predicted"/>
<reference evidence="1" key="2">
    <citation type="submission" date="2017-10" db="EMBL/GenBank/DDBJ databases">
        <title>Ladona fulva Genome sequencing and assembly.</title>
        <authorList>
            <person name="Murali S."/>
            <person name="Richards S."/>
            <person name="Bandaranaike D."/>
            <person name="Bellair M."/>
            <person name="Blankenburg K."/>
            <person name="Chao H."/>
            <person name="Dinh H."/>
            <person name="Doddapaneni H."/>
            <person name="Dugan-Rocha S."/>
            <person name="Elkadiri S."/>
            <person name="Gnanaolivu R."/>
            <person name="Hernandez B."/>
            <person name="Skinner E."/>
            <person name="Javaid M."/>
            <person name="Lee S."/>
            <person name="Li M."/>
            <person name="Ming W."/>
            <person name="Munidasa M."/>
            <person name="Muniz J."/>
            <person name="Nguyen L."/>
            <person name="Hughes D."/>
            <person name="Osuji N."/>
            <person name="Pu L.-L."/>
            <person name="Puazo M."/>
            <person name="Qu C."/>
            <person name="Quiroz J."/>
            <person name="Raj R."/>
            <person name="Weissenberger G."/>
            <person name="Xin Y."/>
            <person name="Zou X."/>
            <person name="Han Y."/>
            <person name="Worley K."/>
            <person name="Muzny D."/>
            <person name="Gibbs R."/>
        </authorList>
    </citation>
    <scope>NUCLEOTIDE SEQUENCE</scope>
    <source>
        <strain evidence="1">Sampled in the wild</strain>
    </source>
</reference>
<evidence type="ECO:0000313" key="1">
    <source>
        <dbReference type="EMBL" id="KAG8235775.1"/>
    </source>
</evidence>
<organism evidence="1 2">
    <name type="scientific">Ladona fulva</name>
    <name type="common">Scarce chaser dragonfly</name>
    <name type="synonym">Libellula fulva</name>
    <dbReference type="NCBI Taxonomy" id="123851"/>
    <lineage>
        <taxon>Eukaryota</taxon>
        <taxon>Metazoa</taxon>
        <taxon>Ecdysozoa</taxon>
        <taxon>Arthropoda</taxon>
        <taxon>Hexapoda</taxon>
        <taxon>Insecta</taxon>
        <taxon>Pterygota</taxon>
        <taxon>Palaeoptera</taxon>
        <taxon>Odonata</taxon>
        <taxon>Epiprocta</taxon>
        <taxon>Anisoptera</taxon>
        <taxon>Libelluloidea</taxon>
        <taxon>Libellulidae</taxon>
        <taxon>Ladona</taxon>
    </lineage>
</organism>
<comment type="caution">
    <text evidence="1">The sequence shown here is derived from an EMBL/GenBank/DDBJ whole genome shotgun (WGS) entry which is preliminary data.</text>
</comment>
<dbReference type="AlphaFoldDB" id="A0A8K0P4N4"/>
<accession>A0A8K0P4N4</accession>
<dbReference type="Proteomes" id="UP000792457">
    <property type="component" value="Unassembled WGS sequence"/>
</dbReference>
<evidence type="ECO:0000313" key="2">
    <source>
        <dbReference type="Proteomes" id="UP000792457"/>
    </source>
</evidence>
<name>A0A8K0P4N4_LADFU</name>
<reference evidence="1" key="1">
    <citation type="submission" date="2013-04" db="EMBL/GenBank/DDBJ databases">
        <authorList>
            <person name="Qu J."/>
            <person name="Murali S.C."/>
            <person name="Bandaranaike D."/>
            <person name="Bellair M."/>
            <person name="Blankenburg K."/>
            <person name="Chao H."/>
            <person name="Dinh H."/>
            <person name="Doddapaneni H."/>
            <person name="Downs B."/>
            <person name="Dugan-Rocha S."/>
            <person name="Elkadiri S."/>
            <person name="Gnanaolivu R.D."/>
            <person name="Hernandez B."/>
            <person name="Javaid M."/>
            <person name="Jayaseelan J.C."/>
            <person name="Lee S."/>
            <person name="Li M."/>
            <person name="Ming W."/>
            <person name="Munidasa M."/>
            <person name="Muniz J."/>
            <person name="Nguyen L."/>
            <person name="Ongeri F."/>
            <person name="Osuji N."/>
            <person name="Pu L.-L."/>
            <person name="Puazo M."/>
            <person name="Qu C."/>
            <person name="Quiroz J."/>
            <person name="Raj R."/>
            <person name="Weissenberger G."/>
            <person name="Xin Y."/>
            <person name="Zou X."/>
            <person name="Han Y."/>
            <person name="Richards S."/>
            <person name="Worley K."/>
            <person name="Muzny D."/>
            <person name="Gibbs R."/>
        </authorList>
    </citation>
    <scope>NUCLEOTIDE SEQUENCE</scope>
    <source>
        <strain evidence="1">Sampled in the wild</strain>
    </source>
</reference>
<sequence length="117" mass="13013">MKDLLLHTASRSVASVSTAPTSRGKIQSTLIYKYGFDGSSGHSQHKQVWQTEDRTDEFLIMSSLLSLRLLNDASGKGSATSFFSLVRVKLIQPDVLCVGEIIWENPRPSSKRLFVEL</sequence>
<keyword evidence="2" id="KW-1185">Reference proteome</keyword>
<dbReference type="EMBL" id="KZ308949">
    <property type="protein sequence ID" value="KAG8235775.1"/>
    <property type="molecule type" value="Genomic_DNA"/>
</dbReference>
<gene>
    <name evidence="1" type="ORF">J437_LFUL016304</name>
</gene>
<dbReference type="OrthoDB" id="8197165at2759"/>